<evidence type="ECO:0000256" key="5">
    <source>
        <dbReference type="ARBA" id="ARBA00022989"/>
    </source>
</evidence>
<gene>
    <name evidence="9" type="ORF">G5C51_35800</name>
</gene>
<feature type="domain" description="VTT" evidence="8">
    <location>
        <begin position="35"/>
        <end position="161"/>
    </location>
</feature>
<dbReference type="Proteomes" id="UP000481583">
    <property type="component" value="Unassembled WGS sequence"/>
</dbReference>
<keyword evidence="10" id="KW-1185">Reference proteome</keyword>
<evidence type="ECO:0000256" key="3">
    <source>
        <dbReference type="ARBA" id="ARBA00022475"/>
    </source>
</evidence>
<keyword evidence="6 7" id="KW-0472">Membrane</keyword>
<evidence type="ECO:0000313" key="9">
    <source>
        <dbReference type="EMBL" id="NGN69238.1"/>
    </source>
</evidence>
<dbReference type="InterPro" id="IPR032818">
    <property type="entry name" value="DedA-like"/>
</dbReference>
<proteinExistence type="inferred from homology"/>
<evidence type="ECO:0000313" key="10">
    <source>
        <dbReference type="Proteomes" id="UP000481583"/>
    </source>
</evidence>
<dbReference type="InterPro" id="IPR032816">
    <property type="entry name" value="VTT_dom"/>
</dbReference>
<comment type="caution">
    <text evidence="9">The sequence shown here is derived from an EMBL/GenBank/DDBJ whole genome shotgun (WGS) entry which is preliminary data.</text>
</comment>
<dbReference type="GO" id="GO:0005886">
    <property type="term" value="C:plasma membrane"/>
    <property type="evidence" value="ECO:0007669"/>
    <property type="project" value="UniProtKB-SubCell"/>
</dbReference>
<feature type="transmembrane region" description="Helical" evidence="7">
    <location>
        <begin position="12"/>
        <end position="35"/>
    </location>
</feature>
<dbReference type="AlphaFoldDB" id="A0A6G4UCY4"/>
<evidence type="ECO:0000256" key="2">
    <source>
        <dbReference type="ARBA" id="ARBA00010792"/>
    </source>
</evidence>
<keyword evidence="3 7" id="KW-1003">Cell membrane</keyword>
<accession>A0A6G4UCY4</accession>
<protein>
    <submittedName>
        <fullName evidence="9">DedA family protein</fullName>
    </submittedName>
</protein>
<dbReference type="PANTHER" id="PTHR30353">
    <property type="entry name" value="INNER MEMBRANE PROTEIN DEDA-RELATED"/>
    <property type="match status" value="1"/>
</dbReference>
<feature type="transmembrane region" description="Helical" evidence="7">
    <location>
        <begin position="170"/>
        <end position="189"/>
    </location>
</feature>
<comment type="similarity">
    <text evidence="2 7">Belongs to the DedA family.</text>
</comment>
<name>A0A6G4UCY4_9ACTN</name>
<comment type="subcellular location">
    <subcellularLocation>
        <location evidence="1 7">Cell membrane</location>
        <topology evidence="1 7">Multi-pass membrane protein</topology>
    </subcellularLocation>
</comment>
<evidence type="ECO:0000256" key="1">
    <source>
        <dbReference type="ARBA" id="ARBA00004651"/>
    </source>
</evidence>
<feature type="transmembrane region" description="Helical" evidence="7">
    <location>
        <begin position="144"/>
        <end position="164"/>
    </location>
</feature>
<evidence type="ECO:0000259" key="8">
    <source>
        <dbReference type="Pfam" id="PF09335"/>
    </source>
</evidence>
<dbReference type="Pfam" id="PF09335">
    <property type="entry name" value="VTT_dom"/>
    <property type="match status" value="1"/>
</dbReference>
<evidence type="ECO:0000256" key="6">
    <source>
        <dbReference type="ARBA" id="ARBA00023136"/>
    </source>
</evidence>
<feature type="transmembrane region" description="Helical" evidence="7">
    <location>
        <begin position="55"/>
        <end position="78"/>
    </location>
</feature>
<evidence type="ECO:0000256" key="4">
    <source>
        <dbReference type="ARBA" id="ARBA00022692"/>
    </source>
</evidence>
<dbReference type="RefSeq" id="WP_165243984.1">
    <property type="nucleotide sequence ID" value="NZ_JAAKZV010000273.1"/>
</dbReference>
<keyword evidence="4 7" id="KW-0812">Transmembrane</keyword>
<dbReference type="EMBL" id="JAAKZV010000273">
    <property type="protein sequence ID" value="NGN69238.1"/>
    <property type="molecule type" value="Genomic_DNA"/>
</dbReference>
<sequence length="215" mass="22837">MNDAIVHAVEGVVTTPWVYLALYAIAALDGFFPVVPSETLVITLGVFAAATGDPHLVLVIVVGALGALTGDHVSYAIGRRAGPRLFARLKPGGRTQRAYERVGRLLEERGGLVLIVARYIPGGRTAATLTTGATGFPRRDFTRYAVVAAVTWAVYSAGLGYLGGRAFEEKPLYGVALGLAMAFGITLLHEGVRAVRMRRRAADPESMDRTPEGVS</sequence>
<reference evidence="9 10" key="1">
    <citation type="submission" date="2020-02" db="EMBL/GenBank/DDBJ databases">
        <title>Whole-genome analyses of novel actinobacteria.</title>
        <authorList>
            <person name="Sahin N."/>
        </authorList>
    </citation>
    <scope>NUCLEOTIDE SEQUENCE [LARGE SCALE GENOMIC DNA]</scope>
    <source>
        <strain evidence="9 10">A7024</strain>
    </source>
</reference>
<dbReference type="PANTHER" id="PTHR30353:SF0">
    <property type="entry name" value="TRANSMEMBRANE PROTEIN"/>
    <property type="match status" value="1"/>
</dbReference>
<keyword evidence="5 7" id="KW-1133">Transmembrane helix</keyword>
<organism evidence="9 10">
    <name type="scientific">Streptomyces coryli</name>
    <dbReference type="NCBI Taxonomy" id="1128680"/>
    <lineage>
        <taxon>Bacteria</taxon>
        <taxon>Bacillati</taxon>
        <taxon>Actinomycetota</taxon>
        <taxon>Actinomycetes</taxon>
        <taxon>Kitasatosporales</taxon>
        <taxon>Streptomycetaceae</taxon>
        <taxon>Streptomyces</taxon>
    </lineage>
</organism>
<evidence type="ECO:0000256" key="7">
    <source>
        <dbReference type="RuleBase" id="RU367016"/>
    </source>
</evidence>